<dbReference type="Pfam" id="PF00639">
    <property type="entry name" value="Rotamase"/>
    <property type="match status" value="1"/>
</dbReference>
<dbReference type="InterPro" id="IPR050245">
    <property type="entry name" value="PrsA_foldase"/>
</dbReference>
<comment type="caution">
    <text evidence="11">The sequence shown here is derived from an EMBL/GenBank/DDBJ whole genome shotgun (WGS) entry which is preliminary data.</text>
</comment>
<sequence length="279" mass="29773">MKATVTALCLGLAAPALAQDETVGPDTVVATVNGTEITVAHMLMARASLPEQYQQLPADNLWDGILNQLVQQEVLSQDDAAEETLRVRTALDNERRSLMAGEVIAQVAQDAVTDEAIAAAYEADYADAEQGLEFNASHILVESEEEAQAIVQELADGADFAETAREKSTGPSGANGGALNWFSAGMMVQPFQDAVEALEVGQVSDPVKTQFGWHVIKLNETRPMEAPALESVRGEIATQLQQEAVTSYIETLVDDAEITRTGAAEIDTSVLGNMGLLEE</sequence>
<dbReference type="Proteomes" id="UP000054396">
    <property type="component" value="Unassembled WGS sequence"/>
</dbReference>
<evidence type="ECO:0000313" key="12">
    <source>
        <dbReference type="Proteomes" id="UP000054396"/>
    </source>
</evidence>
<evidence type="ECO:0000256" key="3">
    <source>
        <dbReference type="ARBA" id="ARBA00013194"/>
    </source>
</evidence>
<dbReference type="GO" id="GO:0003755">
    <property type="term" value="F:peptidyl-prolyl cis-trans isomerase activity"/>
    <property type="evidence" value="ECO:0007669"/>
    <property type="project" value="UniProtKB-KW"/>
</dbReference>
<dbReference type="STRING" id="1685382.AVJ23_12465"/>
<evidence type="ECO:0000256" key="5">
    <source>
        <dbReference type="ARBA" id="ARBA00023110"/>
    </source>
</evidence>
<dbReference type="SUPFAM" id="SSF109998">
    <property type="entry name" value="Triger factor/SurA peptide-binding domain-like"/>
    <property type="match status" value="1"/>
</dbReference>
<evidence type="ECO:0000256" key="6">
    <source>
        <dbReference type="ARBA" id="ARBA00030642"/>
    </source>
</evidence>
<feature type="domain" description="PpiC" evidence="10">
    <location>
        <begin position="131"/>
        <end position="220"/>
    </location>
</feature>
<dbReference type="PANTHER" id="PTHR47245:SF2">
    <property type="entry name" value="PEPTIDYL-PROLYL CIS-TRANS ISOMERASE HP_0175-RELATED"/>
    <property type="match status" value="1"/>
</dbReference>
<evidence type="ECO:0000259" key="10">
    <source>
        <dbReference type="PROSITE" id="PS50198"/>
    </source>
</evidence>
<feature type="chain" id="PRO_5006936384" description="Parvulin-like PPIase" evidence="9">
    <location>
        <begin position="19"/>
        <end position="279"/>
    </location>
</feature>
<keyword evidence="12" id="KW-1185">Reference proteome</keyword>
<comment type="catalytic activity">
    <reaction evidence="1">
        <text>[protein]-peptidylproline (omega=180) = [protein]-peptidylproline (omega=0)</text>
        <dbReference type="Rhea" id="RHEA:16237"/>
        <dbReference type="Rhea" id="RHEA-COMP:10747"/>
        <dbReference type="Rhea" id="RHEA-COMP:10748"/>
        <dbReference type="ChEBI" id="CHEBI:83833"/>
        <dbReference type="ChEBI" id="CHEBI:83834"/>
        <dbReference type="EC" id="5.2.1.8"/>
    </reaction>
</comment>
<comment type="similarity">
    <text evidence="2">Belongs to the PpiC/parvulin rotamase family.</text>
</comment>
<dbReference type="AlphaFoldDB" id="A0A0W7WJL5"/>
<evidence type="ECO:0000256" key="2">
    <source>
        <dbReference type="ARBA" id="ARBA00007656"/>
    </source>
</evidence>
<evidence type="ECO:0000256" key="8">
    <source>
        <dbReference type="PROSITE-ProRule" id="PRU00278"/>
    </source>
</evidence>
<proteinExistence type="inferred from homology"/>
<dbReference type="InterPro" id="IPR046357">
    <property type="entry name" value="PPIase_dom_sf"/>
</dbReference>
<evidence type="ECO:0000256" key="9">
    <source>
        <dbReference type="SAM" id="SignalP"/>
    </source>
</evidence>
<dbReference type="OrthoDB" id="14196at2"/>
<evidence type="ECO:0000256" key="1">
    <source>
        <dbReference type="ARBA" id="ARBA00000971"/>
    </source>
</evidence>
<dbReference type="PANTHER" id="PTHR47245">
    <property type="entry name" value="PEPTIDYLPROLYL ISOMERASE"/>
    <property type="match status" value="1"/>
</dbReference>
<dbReference type="Gene3D" id="3.10.50.40">
    <property type="match status" value="1"/>
</dbReference>
<feature type="signal peptide" evidence="9">
    <location>
        <begin position="1"/>
        <end position="18"/>
    </location>
</feature>
<name>A0A0W7WJL5_9RHOB</name>
<evidence type="ECO:0000313" key="11">
    <source>
        <dbReference type="EMBL" id="KUF10710.1"/>
    </source>
</evidence>
<evidence type="ECO:0000256" key="7">
    <source>
        <dbReference type="ARBA" id="ARBA00031484"/>
    </source>
</evidence>
<evidence type="ECO:0000256" key="4">
    <source>
        <dbReference type="ARBA" id="ARBA00018370"/>
    </source>
</evidence>
<gene>
    <name evidence="11" type="ORF">AVJ23_12465</name>
</gene>
<dbReference type="Gene3D" id="1.10.8.1040">
    <property type="match status" value="1"/>
</dbReference>
<accession>A0A0W7WJL5</accession>
<keyword evidence="9" id="KW-0732">Signal</keyword>
<organism evidence="11 12">
    <name type="scientific">Pseudoponticoccus marisrubri</name>
    <dbReference type="NCBI Taxonomy" id="1685382"/>
    <lineage>
        <taxon>Bacteria</taxon>
        <taxon>Pseudomonadati</taxon>
        <taxon>Pseudomonadota</taxon>
        <taxon>Alphaproteobacteria</taxon>
        <taxon>Rhodobacterales</taxon>
        <taxon>Roseobacteraceae</taxon>
        <taxon>Pseudoponticoccus</taxon>
    </lineage>
</organism>
<dbReference type="EC" id="5.2.1.8" evidence="3"/>
<dbReference type="InterPro" id="IPR027304">
    <property type="entry name" value="Trigger_fact/SurA_dom_sf"/>
</dbReference>
<keyword evidence="8 11" id="KW-0413">Isomerase</keyword>
<protein>
    <recommendedName>
        <fullName evidence="4">Parvulin-like PPIase</fullName>
        <ecNumber evidence="3">5.2.1.8</ecNumber>
    </recommendedName>
    <alternativeName>
        <fullName evidence="6">Peptidyl-prolyl cis-trans isomerase plp</fullName>
    </alternativeName>
    <alternativeName>
        <fullName evidence="7">Rotamase plp</fullName>
    </alternativeName>
</protein>
<dbReference type="SUPFAM" id="SSF54534">
    <property type="entry name" value="FKBP-like"/>
    <property type="match status" value="1"/>
</dbReference>
<dbReference type="EMBL" id="LPXO01000006">
    <property type="protein sequence ID" value="KUF10710.1"/>
    <property type="molecule type" value="Genomic_DNA"/>
</dbReference>
<dbReference type="InterPro" id="IPR000297">
    <property type="entry name" value="PPIase_PpiC"/>
</dbReference>
<keyword evidence="5 8" id="KW-0697">Rotamase</keyword>
<reference evidence="11 12" key="1">
    <citation type="submission" date="2015-12" db="EMBL/GenBank/DDBJ databases">
        <authorList>
            <person name="Shamseldin A."/>
            <person name="Moawad H."/>
            <person name="Abd El-Rahim W.M."/>
            <person name="Sadowsky M.J."/>
        </authorList>
    </citation>
    <scope>NUCLEOTIDE SEQUENCE [LARGE SCALE GENOMIC DNA]</scope>
    <source>
        <strain evidence="11 12">SJ5A-1</strain>
    </source>
</reference>
<dbReference type="PROSITE" id="PS50198">
    <property type="entry name" value="PPIC_PPIASE_2"/>
    <property type="match status" value="1"/>
</dbReference>